<comment type="caution">
    <text evidence="2">The sequence shown here is derived from an EMBL/GenBank/DDBJ whole genome shotgun (WGS) entry which is preliminary data.</text>
</comment>
<accession>A0A7W6N080</accession>
<organism evidence="2 3">
    <name type="scientific">Butyricimonas faecihominis</name>
    <dbReference type="NCBI Taxonomy" id="1472416"/>
    <lineage>
        <taxon>Bacteria</taxon>
        <taxon>Pseudomonadati</taxon>
        <taxon>Bacteroidota</taxon>
        <taxon>Bacteroidia</taxon>
        <taxon>Bacteroidales</taxon>
        <taxon>Odoribacteraceae</taxon>
        <taxon>Butyricimonas</taxon>
    </lineage>
</organism>
<evidence type="ECO:0000256" key="1">
    <source>
        <dbReference type="SAM" id="Phobius"/>
    </source>
</evidence>
<dbReference type="EMBL" id="JACIES010000012">
    <property type="protein sequence ID" value="MBB4027771.1"/>
    <property type="molecule type" value="Genomic_DNA"/>
</dbReference>
<evidence type="ECO:0008006" key="4">
    <source>
        <dbReference type="Google" id="ProtNLM"/>
    </source>
</evidence>
<dbReference type="GeneID" id="93099821"/>
<keyword evidence="1" id="KW-0812">Transmembrane</keyword>
<feature type="transmembrane region" description="Helical" evidence="1">
    <location>
        <begin position="6"/>
        <end position="24"/>
    </location>
</feature>
<dbReference type="RefSeq" id="WP_124315672.1">
    <property type="nucleotide sequence ID" value="NZ_AP028155.1"/>
</dbReference>
<keyword evidence="1" id="KW-1133">Transmembrane helix</keyword>
<protein>
    <recommendedName>
        <fullName evidence="4">NVEALA protein</fullName>
    </recommendedName>
</protein>
<keyword evidence="1" id="KW-0472">Membrane</keyword>
<keyword evidence="3" id="KW-1185">Reference proteome</keyword>
<sequence length="77" mass="8440">MKKIILITIFISIVLVFTLLNVNIRKDSTNIDIKIQNIEAFGDKEDGDDNPCKAPGGVCMTYGSDGYPIFHPGLSIP</sequence>
<proteinExistence type="predicted"/>
<evidence type="ECO:0000313" key="3">
    <source>
        <dbReference type="Proteomes" id="UP000546007"/>
    </source>
</evidence>
<gene>
    <name evidence="2" type="ORF">GGR14_003585</name>
</gene>
<reference evidence="2 3" key="1">
    <citation type="submission" date="2020-08" db="EMBL/GenBank/DDBJ databases">
        <title>Genomic Encyclopedia of Type Strains, Phase IV (KMG-IV): sequencing the most valuable type-strain genomes for metagenomic binning, comparative biology and taxonomic classification.</title>
        <authorList>
            <person name="Goeker M."/>
        </authorList>
    </citation>
    <scope>NUCLEOTIDE SEQUENCE [LARGE SCALE GENOMIC DNA]</scope>
    <source>
        <strain evidence="2 3">DSM 105721</strain>
    </source>
</reference>
<evidence type="ECO:0000313" key="2">
    <source>
        <dbReference type="EMBL" id="MBB4027771.1"/>
    </source>
</evidence>
<dbReference type="AlphaFoldDB" id="A0A7W6N080"/>
<dbReference type="OrthoDB" id="1099555at2"/>
<dbReference type="Proteomes" id="UP000546007">
    <property type="component" value="Unassembled WGS sequence"/>
</dbReference>
<name>A0A7W6N080_9BACT</name>